<dbReference type="InterPro" id="IPR023170">
    <property type="entry name" value="HhH_base_excis_C"/>
</dbReference>
<dbReference type="GO" id="GO:0046872">
    <property type="term" value="F:metal ion binding"/>
    <property type="evidence" value="ECO:0007669"/>
    <property type="project" value="UniProtKB-KW"/>
</dbReference>
<feature type="binding site" evidence="12">
    <location>
        <position position="205"/>
    </location>
    <ligand>
        <name>[4Fe-4S] cluster</name>
        <dbReference type="ChEBI" id="CHEBI:49883"/>
    </ligand>
</feature>
<dbReference type="GO" id="GO:0140078">
    <property type="term" value="F:class I DNA-(apurinic or apyrimidinic site) endonuclease activity"/>
    <property type="evidence" value="ECO:0007669"/>
    <property type="project" value="UniProtKB-EC"/>
</dbReference>
<sequence length="214" mass="24134">MILSKQQIVEIMERFKVQNPNPKSELDFKNPFTLLVSVVLSAQATDKSVNFYTKPLYEVADTPQKILALGQEKLIEFIKPIGLWKNKSKNIIALSKKLIEDFGGIVPDSREKLMSLPGVGRKTANVVLNVVFGQNTMPVDTHLLRICPKIGLAEGSTPEQVENSLLKNIPAEYLQHAHHWLLLHGRYVCTARNPKCNECLIRDLCLYGRSLKDD</sequence>
<feature type="binding site" evidence="12">
    <location>
        <position position="199"/>
    </location>
    <ligand>
        <name>[4Fe-4S] cluster</name>
        <dbReference type="ChEBI" id="CHEBI:49883"/>
    </ligand>
</feature>
<evidence type="ECO:0000259" key="13">
    <source>
        <dbReference type="SMART" id="SM00478"/>
    </source>
</evidence>
<dbReference type="Gene3D" id="1.10.1670.10">
    <property type="entry name" value="Helix-hairpin-Helix base-excision DNA repair enzymes (C-terminal)"/>
    <property type="match status" value="1"/>
</dbReference>
<dbReference type="PANTHER" id="PTHR10359:SF18">
    <property type="entry name" value="ENDONUCLEASE III"/>
    <property type="match status" value="1"/>
</dbReference>
<reference evidence="14 15" key="1">
    <citation type="submission" date="2017-02" db="EMBL/GenBank/DDBJ databases">
        <authorList>
            <person name="Peterson S.W."/>
        </authorList>
    </citation>
    <scope>NUCLEOTIDE SEQUENCE [LARGE SCALE GENOMIC DNA]</scope>
    <source>
        <strain evidence="14 15">ATCC BAA-909</strain>
    </source>
</reference>
<dbReference type="EC" id="4.2.99.18" evidence="12"/>
<evidence type="ECO:0000256" key="5">
    <source>
        <dbReference type="ARBA" id="ARBA00022801"/>
    </source>
</evidence>
<dbReference type="PROSITE" id="PS00764">
    <property type="entry name" value="ENDONUCLEASE_III_1"/>
    <property type="match status" value="1"/>
</dbReference>
<evidence type="ECO:0000256" key="1">
    <source>
        <dbReference type="ARBA" id="ARBA00008343"/>
    </source>
</evidence>
<dbReference type="SMART" id="SM00478">
    <property type="entry name" value="ENDO3c"/>
    <property type="match status" value="1"/>
</dbReference>
<evidence type="ECO:0000313" key="14">
    <source>
        <dbReference type="EMBL" id="SJZ97110.1"/>
    </source>
</evidence>
<accession>A0A1T4PZW8</accession>
<dbReference type="PROSITE" id="PS01155">
    <property type="entry name" value="ENDONUCLEASE_III_2"/>
    <property type="match status" value="1"/>
</dbReference>
<evidence type="ECO:0000256" key="4">
    <source>
        <dbReference type="ARBA" id="ARBA00022763"/>
    </source>
</evidence>
<dbReference type="PANTHER" id="PTHR10359">
    <property type="entry name" value="A/G-SPECIFIC ADENINE GLYCOSYLASE/ENDONUCLEASE III"/>
    <property type="match status" value="1"/>
</dbReference>
<name>A0A1T4PZW8_9SPIR</name>
<feature type="binding site" evidence="12">
    <location>
        <position position="189"/>
    </location>
    <ligand>
        <name>[4Fe-4S] cluster</name>
        <dbReference type="ChEBI" id="CHEBI:49883"/>
    </ligand>
</feature>
<dbReference type="InterPro" id="IPR004036">
    <property type="entry name" value="Endonuclease-III-like_CS2"/>
</dbReference>
<protein>
    <recommendedName>
        <fullName evidence="12">Endonuclease III</fullName>
        <ecNumber evidence="12">4.2.99.18</ecNumber>
    </recommendedName>
    <alternativeName>
        <fullName evidence="12">DNA-(apurinic or apyrimidinic site) lyase</fullName>
    </alternativeName>
</protein>
<organism evidence="14 15">
    <name type="scientific">Treponema berlinense</name>
    <dbReference type="NCBI Taxonomy" id="225004"/>
    <lineage>
        <taxon>Bacteria</taxon>
        <taxon>Pseudomonadati</taxon>
        <taxon>Spirochaetota</taxon>
        <taxon>Spirochaetia</taxon>
        <taxon>Spirochaetales</taxon>
        <taxon>Treponemataceae</taxon>
        <taxon>Treponema</taxon>
    </lineage>
</organism>
<feature type="domain" description="HhH-GPD" evidence="13">
    <location>
        <begin position="40"/>
        <end position="187"/>
    </location>
</feature>
<dbReference type="InterPro" id="IPR000445">
    <property type="entry name" value="HhH_motif"/>
</dbReference>
<dbReference type="FunFam" id="1.10.1670.10:FF:000001">
    <property type="entry name" value="Endonuclease III"/>
    <property type="match status" value="1"/>
</dbReference>
<evidence type="ECO:0000313" key="15">
    <source>
        <dbReference type="Proteomes" id="UP000190395"/>
    </source>
</evidence>
<evidence type="ECO:0000256" key="3">
    <source>
        <dbReference type="ARBA" id="ARBA00022723"/>
    </source>
</evidence>
<keyword evidence="15" id="KW-1185">Reference proteome</keyword>
<dbReference type="InterPro" id="IPR003651">
    <property type="entry name" value="Endonuclease3_FeS-loop_motif"/>
</dbReference>
<comment type="cofactor">
    <cofactor evidence="12">
        <name>[4Fe-4S] cluster</name>
        <dbReference type="ChEBI" id="CHEBI:49883"/>
    </cofactor>
    <text evidence="12">Binds 1 [4Fe-4S] cluster.</text>
</comment>
<dbReference type="GO" id="GO:0003677">
    <property type="term" value="F:DNA binding"/>
    <property type="evidence" value="ECO:0007669"/>
    <property type="project" value="UniProtKB-UniRule"/>
</dbReference>
<keyword evidence="5 12" id="KW-0378">Hydrolase</keyword>
<keyword evidence="3 12" id="KW-0479">Metal-binding</keyword>
<dbReference type="GO" id="GO:0019104">
    <property type="term" value="F:DNA N-glycosylase activity"/>
    <property type="evidence" value="ECO:0007669"/>
    <property type="project" value="UniProtKB-UniRule"/>
</dbReference>
<evidence type="ECO:0000256" key="8">
    <source>
        <dbReference type="ARBA" id="ARBA00023125"/>
    </source>
</evidence>
<keyword evidence="6 12" id="KW-0408">Iron</keyword>
<evidence type="ECO:0000256" key="2">
    <source>
        <dbReference type="ARBA" id="ARBA00022485"/>
    </source>
</evidence>
<dbReference type="Proteomes" id="UP000190395">
    <property type="component" value="Unassembled WGS sequence"/>
</dbReference>
<dbReference type="STRING" id="225004.SAMN02745152_01799"/>
<dbReference type="RefSeq" id="WP_078931530.1">
    <property type="nucleotide sequence ID" value="NZ_CAMCOW010000005.1"/>
</dbReference>
<dbReference type="GO" id="GO:0006285">
    <property type="term" value="P:base-excision repair, AP site formation"/>
    <property type="evidence" value="ECO:0007669"/>
    <property type="project" value="TreeGrafter"/>
</dbReference>
<keyword evidence="8 12" id="KW-0238">DNA-binding</keyword>
<dbReference type="InterPro" id="IPR003265">
    <property type="entry name" value="HhH-GPD_domain"/>
</dbReference>
<dbReference type="GO" id="GO:0051539">
    <property type="term" value="F:4 iron, 4 sulfur cluster binding"/>
    <property type="evidence" value="ECO:0007669"/>
    <property type="project" value="UniProtKB-UniRule"/>
</dbReference>
<dbReference type="FunFam" id="1.10.340.30:FF:000001">
    <property type="entry name" value="Endonuclease III"/>
    <property type="match status" value="1"/>
</dbReference>
<dbReference type="PIRSF" id="PIRSF001435">
    <property type="entry name" value="Nth"/>
    <property type="match status" value="1"/>
</dbReference>
<dbReference type="InterPro" id="IPR005759">
    <property type="entry name" value="Nth"/>
</dbReference>
<keyword evidence="14" id="KW-0255">Endonuclease</keyword>
<evidence type="ECO:0000256" key="11">
    <source>
        <dbReference type="ARBA" id="ARBA00023295"/>
    </source>
</evidence>
<dbReference type="Gene3D" id="1.10.340.30">
    <property type="entry name" value="Hypothetical protein, domain 2"/>
    <property type="match status" value="1"/>
</dbReference>
<keyword evidence="9 12" id="KW-0234">DNA repair</keyword>
<keyword evidence="11 12" id="KW-0326">Glycosidase</keyword>
<dbReference type="AlphaFoldDB" id="A0A1T4PZW8"/>
<dbReference type="GeneID" id="303368027"/>
<comment type="catalytic activity">
    <reaction evidence="12">
        <text>2'-deoxyribonucleotide-(2'-deoxyribose 5'-phosphate)-2'-deoxyribonucleotide-DNA = a 3'-end 2'-deoxyribonucleotide-(2,3-dehydro-2,3-deoxyribose 5'-phosphate)-DNA + a 5'-end 5'-phospho-2'-deoxyribonucleoside-DNA + H(+)</text>
        <dbReference type="Rhea" id="RHEA:66592"/>
        <dbReference type="Rhea" id="RHEA-COMP:13180"/>
        <dbReference type="Rhea" id="RHEA-COMP:16897"/>
        <dbReference type="Rhea" id="RHEA-COMP:17067"/>
        <dbReference type="ChEBI" id="CHEBI:15378"/>
        <dbReference type="ChEBI" id="CHEBI:136412"/>
        <dbReference type="ChEBI" id="CHEBI:157695"/>
        <dbReference type="ChEBI" id="CHEBI:167181"/>
        <dbReference type="EC" id="4.2.99.18"/>
    </reaction>
</comment>
<dbReference type="EMBL" id="FUXC01000011">
    <property type="protein sequence ID" value="SJZ97110.1"/>
    <property type="molecule type" value="Genomic_DNA"/>
</dbReference>
<proteinExistence type="inferred from homology"/>
<evidence type="ECO:0000256" key="7">
    <source>
        <dbReference type="ARBA" id="ARBA00023014"/>
    </source>
</evidence>
<dbReference type="Pfam" id="PF00730">
    <property type="entry name" value="HhH-GPD"/>
    <property type="match status" value="1"/>
</dbReference>
<evidence type="ECO:0000256" key="9">
    <source>
        <dbReference type="ARBA" id="ARBA00023204"/>
    </source>
</evidence>
<dbReference type="InterPro" id="IPR011257">
    <property type="entry name" value="DNA_glycosylase"/>
</dbReference>
<keyword evidence="14" id="KW-0540">Nuclease</keyword>
<keyword evidence="7 12" id="KW-0411">Iron-sulfur</keyword>
<dbReference type="CDD" id="cd00056">
    <property type="entry name" value="ENDO3c"/>
    <property type="match status" value="1"/>
</dbReference>
<keyword evidence="4 12" id="KW-0227">DNA damage</keyword>
<dbReference type="Pfam" id="PF00633">
    <property type="entry name" value="HHH"/>
    <property type="match status" value="1"/>
</dbReference>
<comment type="similarity">
    <text evidence="1 12">Belongs to the Nth/MutY family.</text>
</comment>
<dbReference type="SUPFAM" id="SSF48150">
    <property type="entry name" value="DNA-glycosylase"/>
    <property type="match status" value="1"/>
</dbReference>
<dbReference type="InterPro" id="IPR004035">
    <property type="entry name" value="Endouclease-III_FeS-bd_BS"/>
</dbReference>
<evidence type="ECO:0000256" key="10">
    <source>
        <dbReference type="ARBA" id="ARBA00023239"/>
    </source>
</evidence>
<dbReference type="HAMAP" id="MF_00942">
    <property type="entry name" value="Nth"/>
    <property type="match status" value="1"/>
</dbReference>
<keyword evidence="10 12" id="KW-0456">Lyase</keyword>
<gene>
    <name evidence="12" type="primary">nth</name>
    <name evidence="14" type="ORF">SAMN02745152_01799</name>
</gene>
<evidence type="ECO:0000256" key="6">
    <source>
        <dbReference type="ARBA" id="ARBA00023004"/>
    </source>
</evidence>
<dbReference type="OrthoDB" id="9800977at2"/>
<dbReference type="SMART" id="SM00525">
    <property type="entry name" value="FES"/>
    <property type="match status" value="1"/>
</dbReference>
<feature type="binding site" evidence="12">
    <location>
        <position position="196"/>
    </location>
    <ligand>
        <name>[4Fe-4S] cluster</name>
        <dbReference type="ChEBI" id="CHEBI:49883"/>
    </ligand>
</feature>
<evidence type="ECO:0000256" key="12">
    <source>
        <dbReference type="HAMAP-Rule" id="MF_00942"/>
    </source>
</evidence>
<dbReference type="Pfam" id="PF10576">
    <property type="entry name" value="EndIII_4Fe-2S"/>
    <property type="match status" value="1"/>
</dbReference>
<dbReference type="NCBIfam" id="TIGR01083">
    <property type="entry name" value="nth"/>
    <property type="match status" value="1"/>
</dbReference>
<keyword evidence="2 12" id="KW-0004">4Fe-4S</keyword>
<comment type="function">
    <text evidence="12">DNA repair enzyme that has both DNA N-glycosylase activity and AP-lyase activity. The DNA N-glycosylase activity releases various damaged pyrimidines from DNA by cleaving the N-glycosidic bond, leaving an AP (apurinic/apyrimidinic) site. The AP-lyase activity cleaves the phosphodiester bond 3' to the AP site by a beta-elimination, leaving a 3'-terminal unsaturated sugar and a product with a terminal 5'-phosphate.</text>
</comment>